<dbReference type="PANTHER" id="PTHR13353:SF5">
    <property type="entry name" value="TRANSMEMBRANE PROTEIN 19"/>
    <property type="match status" value="1"/>
</dbReference>
<dbReference type="AlphaFoldDB" id="A0A8H7XNN2"/>
<evidence type="ECO:0000256" key="1">
    <source>
        <dbReference type="ARBA" id="ARBA00004141"/>
    </source>
</evidence>
<evidence type="ECO:0000256" key="6">
    <source>
        <dbReference type="SAM" id="Phobius"/>
    </source>
</evidence>
<reference evidence="7" key="1">
    <citation type="submission" date="2021-02" db="EMBL/GenBank/DDBJ databases">
        <title>Psilocybe cubensis genome.</title>
        <authorList>
            <person name="Mckernan K.J."/>
            <person name="Crawford S."/>
            <person name="Trippe A."/>
            <person name="Kane L.T."/>
            <person name="Mclaughlin S."/>
        </authorList>
    </citation>
    <scope>NUCLEOTIDE SEQUENCE [LARGE SCALE GENOMIC DNA]</scope>
    <source>
        <strain evidence="7">MGC-MH-2018</strain>
    </source>
</reference>
<accession>A0A8H7XNN2</accession>
<evidence type="ECO:0000256" key="5">
    <source>
        <dbReference type="ARBA" id="ARBA00023136"/>
    </source>
</evidence>
<comment type="subcellular location">
    <subcellularLocation>
        <location evidence="1">Membrane</location>
        <topology evidence="1">Multi-pass membrane protein</topology>
    </subcellularLocation>
</comment>
<name>A0A8H7XNN2_PSICU</name>
<dbReference type="Pfam" id="PF01940">
    <property type="entry name" value="DUF92"/>
    <property type="match status" value="1"/>
</dbReference>
<gene>
    <name evidence="7" type="ORF">JR316_011215</name>
</gene>
<dbReference type="GO" id="GO:0016020">
    <property type="term" value="C:membrane"/>
    <property type="evidence" value="ECO:0007669"/>
    <property type="project" value="UniProtKB-SubCell"/>
</dbReference>
<evidence type="ECO:0000256" key="2">
    <source>
        <dbReference type="ARBA" id="ARBA00009012"/>
    </source>
</evidence>
<evidence type="ECO:0000256" key="4">
    <source>
        <dbReference type="ARBA" id="ARBA00022989"/>
    </source>
</evidence>
<evidence type="ECO:0008006" key="8">
    <source>
        <dbReference type="Google" id="ProtNLM"/>
    </source>
</evidence>
<evidence type="ECO:0000256" key="3">
    <source>
        <dbReference type="ARBA" id="ARBA00022692"/>
    </source>
</evidence>
<dbReference type="EMBL" id="JAFIQS010000013">
    <property type="protein sequence ID" value="KAG5164018.1"/>
    <property type="molecule type" value="Genomic_DNA"/>
</dbReference>
<protein>
    <recommendedName>
        <fullName evidence="8">Transmembrane protein 19</fullName>
    </recommendedName>
</protein>
<dbReference type="OrthoDB" id="30881at2759"/>
<comment type="similarity">
    <text evidence="2">Belongs to the TMEM19 family.</text>
</comment>
<dbReference type="InterPro" id="IPR002794">
    <property type="entry name" value="DUF92_TMEM19"/>
</dbReference>
<keyword evidence="4 6" id="KW-1133">Transmembrane helix</keyword>
<keyword evidence="5 6" id="KW-0472">Membrane</keyword>
<evidence type="ECO:0000313" key="7">
    <source>
        <dbReference type="EMBL" id="KAG5164018.1"/>
    </source>
</evidence>
<organism evidence="7">
    <name type="scientific">Psilocybe cubensis</name>
    <name type="common">Psychedelic mushroom</name>
    <name type="synonym">Stropharia cubensis</name>
    <dbReference type="NCBI Taxonomy" id="181762"/>
    <lineage>
        <taxon>Eukaryota</taxon>
        <taxon>Fungi</taxon>
        <taxon>Dikarya</taxon>
        <taxon>Basidiomycota</taxon>
        <taxon>Agaricomycotina</taxon>
        <taxon>Agaricomycetes</taxon>
        <taxon>Agaricomycetidae</taxon>
        <taxon>Agaricales</taxon>
        <taxon>Agaricineae</taxon>
        <taxon>Strophariaceae</taxon>
        <taxon>Psilocybe</taxon>
    </lineage>
</organism>
<sequence length="317" mass="32404">MQIPFVSGVLALLLSAHGLRRKSLSPSGAFAALVVGFLMMAGGTSVFGVALIGFYLVGSRATKYGKNRKAKLEEGYQEGGYRSGWQVLCNSASALVAAIVWNAAMDPRSVQAAVTRTLLGLDMGGTVLGLRGPVVYGRSSGGWCPTERTVADGWSRALVFAALGHFACCLGDTLASELGILSPSPPRLITTLKTVPPGTNGAMSVGGTVASIAGGGIVGALMGAALVLENGQCGRGAVFELVAWGMCGGGIGSLVDSFLGATVQQTRYSTKSKVVLQDASKADGRVISGLNILTNNQVNLASSVFCAVMAAWLAARV</sequence>
<dbReference type="PANTHER" id="PTHR13353">
    <property type="entry name" value="TRANSMEMBRANE PROTEIN 19"/>
    <property type="match status" value="1"/>
</dbReference>
<feature type="transmembrane region" description="Helical" evidence="6">
    <location>
        <begin position="28"/>
        <end position="58"/>
    </location>
</feature>
<keyword evidence="3 6" id="KW-0812">Transmembrane</keyword>
<comment type="caution">
    <text evidence="7">The sequence shown here is derived from an EMBL/GenBank/DDBJ whole genome shotgun (WGS) entry which is preliminary data.</text>
</comment>
<proteinExistence type="inferred from homology"/>